<evidence type="ECO:0000256" key="3">
    <source>
        <dbReference type="ARBA" id="ARBA00038858"/>
    </source>
</evidence>
<dbReference type="OrthoDB" id="10265086at2759"/>
<dbReference type="PANTHER" id="PTHR43174:SF2">
    <property type="entry name" value="UDP-N-ACETYLGLUCOSAMINE 2-EPIMERASE"/>
    <property type="match status" value="1"/>
</dbReference>
<dbReference type="EC" id="5.1.3.14" evidence="3"/>
<dbReference type="GO" id="GO:0008761">
    <property type="term" value="F:UDP-N-acetylglucosamine 2-epimerase activity"/>
    <property type="evidence" value="ECO:0007669"/>
    <property type="project" value="UniProtKB-EC"/>
</dbReference>
<name>A0A1J4KZN5_9EUKA</name>
<keyword evidence="4" id="KW-0812">Transmembrane</keyword>
<dbReference type="EMBL" id="MLAK01000119">
    <property type="protein sequence ID" value="OHT16328.1"/>
    <property type="molecule type" value="Genomic_DNA"/>
</dbReference>
<feature type="transmembrane region" description="Helical" evidence="4">
    <location>
        <begin position="7"/>
        <end position="27"/>
    </location>
</feature>
<dbReference type="InterPro" id="IPR003331">
    <property type="entry name" value="UDP_GlcNAc_Epimerase_2_dom"/>
</dbReference>
<dbReference type="Proteomes" id="UP000179807">
    <property type="component" value="Unassembled WGS sequence"/>
</dbReference>
<dbReference type="InterPro" id="IPR029767">
    <property type="entry name" value="WecB-like"/>
</dbReference>
<evidence type="ECO:0000256" key="1">
    <source>
        <dbReference type="ARBA" id="ARBA00023235"/>
    </source>
</evidence>
<comment type="caution">
    <text evidence="6">The sequence shown here is derived from an EMBL/GenBank/DDBJ whole genome shotgun (WGS) entry which is preliminary data.</text>
</comment>
<dbReference type="NCBIfam" id="TIGR00236">
    <property type="entry name" value="wecB"/>
    <property type="match status" value="1"/>
</dbReference>
<evidence type="ECO:0000313" key="6">
    <source>
        <dbReference type="EMBL" id="OHT16328.1"/>
    </source>
</evidence>
<dbReference type="PANTHER" id="PTHR43174">
    <property type="entry name" value="UDP-N-ACETYLGLUCOSAMINE 2-EPIMERASE"/>
    <property type="match status" value="1"/>
</dbReference>
<sequence>MFKLLNHAIIFILVIYLCFLILITFNITKFSFSNINYQVFQKNINPKKNVLLFIFGTRPEAIKMAPIIREAQNLNNFSTVLVSTGQHKEMLHQALSVFNLTNSIDFSLDVMTKNQSLSILTAKVLFHLDNIFRECHPMMTFVQGDTTTSFVGALASFYHKIPVAHIEAGLRTNNIYSPFPEEINRQIISNIALLNFAATNISKNNLLKEGHNPNKIYITGNTVVDALHYVLSKFPLQTNVSSILSILTNYKIILLTAHRRENLLGPINDILRAVYFLLKQYEDICFIYPIHLNPNVMEAIQKSLPFHIFTAKFVKKQHEIKGDFSFLNRLYFFDPFSYISQIQIMNNSYLVMTDSGGIQEEAVSLGIPVLVLRDTTERPEGIYAGSAKLIGNNFNSIIMHVQKVLNDQKEYHKMAVPRNVYGDGTSSKQIIRIVNDFFARPIA</sequence>
<dbReference type="Gene3D" id="3.40.50.2000">
    <property type="entry name" value="Glycogen Phosphorylase B"/>
    <property type="match status" value="2"/>
</dbReference>
<proteinExistence type="inferred from homology"/>
<evidence type="ECO:0000259" key="5">
    <source>
        <dbReference type="Pfam" id="PF02350"/>
    </source>
</evidence>
<evidence type="ECO:0000256" key="2">
    <source>
        <dbReference type="ARBA" id="ARBA00038209"/>
    </source>
</evidence>
<dbReference type="SUPFAM" id="SSF53756">
    <property type="entry name" value="UDP-Glycosyltransferase/glycogen phosphorylase"/>
    <property type="match status" value="1"/>
</dbReference>
<dbReference type="CDD" id="cd03786">
    <property type="entry name" value="GTB_UDP-GlcNAc_2-Epimerase"/>
    <property type="match status" value="1"/>
</dbReference>
<dbReference type="AlphaFoldDB" id="A0A1J4KZN5"/>
<gene>
    <name evidence="6" type="primary">mnaA</name>
    <name evidence="6" type="ORF">TRFO_41880</name>
</gene>
<evidence type="ECO:0000313" key="7">
    <source>
        <dbReference type="Proteomes" id="UP000179807"/>
    </source>
</evidence>
<dbReference type="Pfam" id="PF02350">
    <property type="entry name" value="Epimerase_2"/>
    <property type="match status" value="1"/>
</dbReference>
<evidence type="ECO:0000256" key="4">
    <source>
        <dbReference type="SAM" id="Phobius"/>
    </source>
</evidence>
<dbReference type="GeneID" id="94848726"/>
<keyword evidence="4" id="KW-0472">Membrane</keyword>
<protein>
    <recommendedName>
        <fullName evidence="3">UDP-N-acetylglucosamine 2-epimerase (non-hydrolyzing)</fullName>
        <ecNumber evidence="3">5.1.3.14</ecNumber>
    </recommendedName>
</protein>
<dbReference type="VEuPathDB" id="TrichDB:TRFO_41880"/>
<dbReference type="RefSeq" id="XP_068369464.1">
    <property type="nucleotide sequence ID" value="XM_068514022.1"/>
</dbReference>
<keyword evidence="7" id="KW-1185">Reference proteome</keyword>
<comment type="similarity">
    <text evidence="2">Belongs to the UDP-N-acetylglucosamine 2-epimerase family.</text>
</comment>
<feature type="domain" description="UDP-N-acetylglucosamine 2-epimerase" evidence="5">
    <location>
        <begin position="71"/>
        <end position="434"/>
    </location>
</feature>
<organism evidence="6 7">
    <name type="scientific">Tritrichomonas foetus</name>
    <dbReference type="NCBI Taxonomy" id="1144522"/>
    <lineage>
        <taxon>Eukaryota</taxon>
        <taxon>Metamonada</taxon>
        <taxon>Parabasalia</taxon>
        <taxon>Tritrichomonadida</taxon>
        <taxon>Tritrichomonadidae</taxon>
        <taxon>Tritrichomonas</taxon>
    </lineage>
</organism>
<accession>A0A1J4KZN5</accession>
<reference evidence="6" key="1">
    <citation type="submission" date="2016-10" db="EMBL/GenBank/DDBJ databases">
        <authorList>
            <person name="Benchimol M."/>
            <person name="Almeida L.G."/>
            <person name="Vasconcelos A.T."/>
            <person name="Perreira-Neves A."/>
            <person name="Rosa I.A."/>
            <person name="Tasca T."/>
            <person name="Bogo M.R."/>
            <person name="de Souza W."/>
        </authorList>
    </citation>
    <scope>NUCLEOTIDE SEQUENCE [LARGE SCALE GENOMIC DNA]</scope>
    <source>
        <strain evidence="6">K</strain>
    </source>
</reference>
<keyword evidence="1" id="KW-0413">Isomerase</keyword>
<keyword evidence="4" id="KW-1133">Transmembrane helix</keyword>